<gene>
    <name evidence="2" type="ORF">A2649_04350</name>
</gene>
<evidence type="ECO:0000313" key="2">
    <source>
        <dbReference type="EMBL" id="OGM98763.1"/>
    </source>
</evidence>
<comment type="caution">
    <text evidence="2">The sequence shown here is derived from an EMBL/GenBank/DDBJ whole genome shotgun (WGS) entry which is preliminary data.</text>
</comment>
<dbReference type="STRING" id="1802661.A2649_04350"/>
<keyword evidence="1" id="KW-0812">Transmembrane</keyword>
<protein>
    <submittedName>
        <fullName evidence="2">Uncharacterized protein</fullName>
    </submittedName>
</protein>
<evidence type="ECO:0000313" key="3">
    <source>
        <dbReference type="Proteomes" id="UP000176893"/>
    </source>
</evidence>
<keyword evidence="1" id="KW-0472">Membrane</keyword>
<feature type="transmembrane region" description="Helical" evidence="1">
    <location>
        <begin position="207"/>
        <end position="226"/>
    </location>
</feature>
<evidence type="ECO:0000256" key="1">
    <source>
        <dbReference type="SAM" id="Phobius"/>
    </source>
</evidence>
<dbReference type="EMBL" id="MGJB01000009">
    <property type="protein sequence ID" value="OGM98763.1"/>
    <property type="molecule type" value="Genomic_DNA"/>
</dbReference>
<feature type="transmembrane region" description="Helical" evidence="1">
    <location>
        <begin position="176"/>
        <end position="195"/>
    </location>
</feature>
<feature type="transmembrane region" description="Helical" evidence="1">
    <location>
        <begin position="238"/>
        <end position="258"/>
    </location>
</feature>
<keyword evidence="1" id="KW-1133">Transmembrane helix</keyword>
<reference evidence="2 3" key="1">
    <citation type="journal article" date="2016" name="Nat. Commun.">
        <title>Thousands of microbial genomes shed light on interconnected biogeochemical processes in an aquifer system.</title>
        <authorList>
            <person name="Anantharaman K."/>
            <person name="Brown C.T."/>
            <person name="Hug L.A."/>
            <person name="Sharon I."/>
            <person name="Castelle C.J."/>
            <person name="Probst A.J."/>
            <person name="Thomas B.C."/>
            <person name="Singh A."/>
            <person name="Wilkins M.J."/>
            <person name="Karaoz U."/>
            <person name="Brodie E.L."/>
            <person name="Williams K.H."/>
            <person name="Hubbard S.S."/>
            <person name="Banfield J.F."/>
        </authorList>
    </citation>
    <scope>NUCLEOTIDE SEQUENCE [LARGE SCALE GENOMIC DNA]</scope>
</reference>
<organism evidence="2 3">
    <name type="scientific">Candidatus Yanofskybacteria bacterium RIFCSPHIGHO2_01_FULL_41_26</name>
    <dbReference type="NCBI Taxonomy" id="1802661"/>
    <lineage>
        <taxon>Bacteria</taxon>
        <taxon>Candidatus Yanofskyibacteriota</taxon>
    </lineage>
</organism>
<proteinExistence type="predicted"/>
<name>A0A1F8ED32_9BACT</name>
<dbReference type="Proteomes" id="UP000176893">
    <property type="component" value="Unassembled WGS sequence"/>
</dbReference>
<feature type="transmembrane region" description="Helical" evidence="1">
    <location>
        <begin position="18"/>
        <end position="36"/>
    </location>
</feature>
<accession>A0A1F8ED32</accession>
<dbReference type="AlphaFoldDB" id="A0A1F8ED32"/>
<sequence length="455" mass="51606">MKHYPRDVCWADTPLEHFIAILIFIAALAVLFPWGLHYSTEVRNLSEENIIPTDVALEEMRQLLVRIDQPGFTPTVAHQVIKRAVYIERHTPWVSKVEKEKAGDDYSQLRTLEIKNSAIFRSWSQIAQNARDKFRKDRAAADELFKLEKNDTELQALFDFRPVTTTYHWNVIGRNFWTKLPFAFALAILFFVAMIKARKLNLVVELMNPLSLILATATFPVSWMVYPYKDPDQQMSKVVNVMGMAFSLLMTFSGVAAAQTIKKSDKKKRDQQVMLQIDMRAMIPLVGDDQKNTTIFNRATLNFKQGVVENISLGKPSTGFWYSELCGGPWLGKVAGAKVLAVGCVTKSKGAEAGWTAGFQVYKPLSQQFFLAMPVIRVEQSKTFNFYAAVSTKINDRWSIVPDVALKFTSGKRPFVNAGIVLRRTFGARSAEVGILRNNANQTIFRPRLIQNFAF</sequence>